<proteinExistence type="predicted"/>
<dbReference type="InterPro" id="IPR043504">
    <property type="entry name" value="Peptidase_S1_PA_chymotrypsin"/>
</dbReference>
<dbReference type="Proteomes" id="UP000199503">
    <property type="component" value="Unassembled WGS sequence"/>
</dbReference>
<dbReference type="EMBL" id="FOFV01000001">
    <property type="protein sequence ID" value="SEQ04316.1"/>
    <property type="molecule type" value="Genomic_DNA"/>
</dbReference>
<keyword evidence="1 3" id="KW-0732">Signal</keyword>
<sequence length="323" mass="34889">MRTVKKRVLFAIPFLLVSGLTGTAGATEAWEARASQVVEHRISAAEARAAAEYWTPERMAEAKNADHVVDGDPNAPRREARAQADQKLAEPYSAHGDVGTSIYRTRVAGKVFYKDSAGGSWVCSGSVVNSPARNMVSTAGHCVHEGDGGNWHNNWLFVPDYHHNSRPFGTFEAYNLTTLRGWTDDGSWAYDSAFALMGTNGSGQRLVDAVGVANGVRVGGPFNRTHTVIGYPCDKESCQAQYNCVGPSEQATVFFPRQITMSCGLQGGSSGGPWLTDFQDNANGTGLGYVHGVTSNNDIFGNLRSPYFEDAVEGNLYRTFMNG</sequence>
<feature type="signal peptide" evidence="3">
    <location>
        <begin position="1"/>
        <end position="26"/>
    </location>
</feature>
<dbReference type="SUPFAM" id="SSF50494">
    <property type="entry name" value="Trypsin-like serine proteases"/>
    <property type="match status" value="1"/>
</dbReference>
<gene>
    <name evidence="4" type="ORF">SAMN04488000_1011057</name>
</gene>
<feature type="chain" id="PRO_5011486223" description="V8-like Glu-specific endopeptidase" evidence="3">
    <location>
        <begin position="27"/>
        <end position="323"/>
    </location>
</feature>
<reference evidence="5" key="1">
    <citation type="submission" date="2016-10" db="EMBL/GenBank/DDBJ databases">
        <authorList>
            <person name="Varghese N."/>
            <person name="Submissions S."/>
        </authorList>
    </citation>
    <scope>NUCLEOTIDE SEQUENCE [LARGE SCALE GENOMIC DNA]</scope>
    <source>
        <strain evidence="5">DSM 44437</strain>
    </source>
</reference>
<evidence type="ECO:0000313" key="4">
    <source>
        <dbReference type="EMBL" id="SEQ04316.1"/>
    </source>
</evidence>
<accession>A0A1H9CSW5</accession>
<dbReference type="InterPro" id="IPR009003">
    <property type="entry name" value="Peptidase_S1_PA"/>
</dbReference>
<protein>
    <recommendedName>
        <fullName evidence="6">V8-like Glu-specific endopeptidase</fullName>
    </recommendedName>
</protein>
<evidence type="ECO:0000256" key="3">
    <source>
        <dbReference type="SAM" id="SignalP"/>
    </source>
</evidence>
<keyword evidence="5" id="KW-1185">Reference proteome</keyword>
<evidence type="ECO:0008006" key="6">
    <source>
        <dbReference type="Google" id="ProtNLM"/>
    </source>
</evidence>
<evidence type="ECO:0000313" key="5">
    <source>
        <dbReference type="Proteomes" id="UP000199503"/>
    </source>
</evidence>
<dbReference type="PANTHER" id="PTHR15462:SF19">
    <property type="entry name" value="PEPTIDASE S1 DOMAIN-CONTAINING PROTEIN"/>
    <property type="match status" value="1"/>
</dbReference>
<dbReference type="AlphaFoldDB" id="A0A1H9CSW5"/>
<dbReference type="PANTHER" id="PTHR15462">
    <property type="entry name" value="SERINE PROTEASE"/>
    <property type="match status" value="1"/>
</dbReference>
<evidence type="ECO:0000256" key="2">
    <source>
        <dbReference type="SAM" id="MobiDB-lite"/>
    </source>
</evidence>
<organism evidence="4 5">
    <name type="scientific">Lentzea albida</name>
    <dbReference type="NCBI Taxonomy" id="65499"/>
    <lineage>
        <taxon>Bacteria</taxon>
        <taxon>Bacillati</taxon>
        <taxon>Actinomycetota</taxon>
        <taxon>Actinomycetes</taxon>
        <taxon>Pseudonocardiales</taxon>
        <taxon>Pseudonocardiaceae</taxon>
        <taxon>Lentzea</taxon>
    </lineage>
</organism>
<dbReference type="InterPro" id="IPR050966">
    <property type="entry name" value="Glutamyl_endopeptidase"/>
</dbReference>
<dbReference type="Gene3D" id="2.40.10.10">
    <property type="entry name" value="Trypsin-like serine proteases"/>
    <property type="match status" value="2"/>
</dbReference>
<name>A0A1H9CSW5_9PSEU</name>
<evidence type="ECO:0000256" key="1">
    <source>
        <dbReference type="ARBA" id="ARBA00022729"/>
    </source>
</evidence>
<feature type="region of interest" description="Disordered" evidence="2">
    <location>
        <begin position="64"/>
        <end position="84"/>
    </location>
</feature>
<dbReference type="STRING" id="65499.SAMN04488000_1011057"/>